<protein>
    <submittedName>
        <fullName evidence="5">Concanavalin A-like lectin/glucanases superfamily</fullName>
    </submittedName>
</protein>
<dbReference type="AlphaFoldDB" id="A0A1W5CX39"/>
<feature type="domain" description="WSC" evidence="3">
    <location>
        <begin position="449"/>
        <end position="543"/>
    </location>
</feature>
<dbReference type="Pfam" id="PF26113">
    <property type="entry name" value="GH16_XgeA"/>
    <property type="match status" value="1"/>
</dbReference>
<keyword evidence="6" id="KW-1185">Reference proteome</keyword>
<feature type="region of interest" description="Disordered" evidence="1">
    <location>
        <begin position="1"/>
        <end position="33"/>
    </location>
</feature>
<keyword evidence="2" id="KW-1133">Transmembrane helix</keyword>
<evidence type="ECO:0000259" key="4">
    <source>
        <dbReference type="PROSITE" id="PS51762"/>
    </source>
</evidence>
<dbReference type="EMBL" id="FWEW01000719">
    <property type="protein sequence ID" value="SLM35428.1"/>
    <property type="molecule type" value="Genomic_DNA"/>
</dbReference>
<organism evidence="5 6">
    <name type="scientific">Lasallia pustulata</name>
    <dbReference type="NCBI Taxonomy" id="136370"/>
    <lineage>
        <taxon>Eukaryota</taxon>
        <taxon>Fungi</taxon>
        <taxon>Dikarya</taxon>
        <taxon>Ascomycota</taxon>
        <taxon>Pezizomycotina</taxon>
        <taxon>Lecanoromycetes</taxon>
        <taxon>OSLEUM clade</taxon>
        <taxon>Umbilicariomycetidae</taxon>
        <taxon>Umbilicariales</taxon>
        <taxon>Umbilicariaceae</taxon>
        <taxon>Lasallia</taxon>
    </lineage>
</organism>
<evidence type="ECO:0000313" key="6">
    <source>
        <dbReference type="Proteomes" id="UP000192927"/>
    </source>
</evidence>
<dbReference type="InterPro" id="IPR002889">
    <property type="entry name" value="WSC_carb-bd"/>
</dbReference>
<evidence type="ECO:0000313" key="5">
    <source>
        <dbReference type="EMBL" id="SLM35428.1"/>
    </source>
</evidence>
<dbReference type="InterPro" id="IPR013320">
    <property type="entry name" value="ConA-like_dom_sf"/>
</dbReference>
<dbReference type="Proteomes" id="UP000192927">
    <property type="component" value="Unassembled WGS sequence"/>
</dbReference>
<accession>A0A1W5CX39</accession>
<keyword evidence="2" id="KW-0472">Membrane</keyword>
<dbReference type="PROSITE" id="PS51212">
    <property type="entry name" value="WSC"/>
    <property type="match status" value="1"/>
</dbReference>
<keyword evidence="5" id="KW-0430">Lectin</keyword>
<keyword evidence="2" id="KW-0812">Transmembrane</keyword>
<dbReference type="PROSITE" id="PS51762">
    <property type="entry name" value="GH16_2"/>
    <property type="match status" value="1"/>
</dbReference>
<dbReference type="GO" id="GO:0030246">
    <property type="term" value="F:carbohydrate binding"/>
    <property type="evidence" value="ECO:0007669"/>
    <property type="project" value="UniProtKB-KW"/>
</dbReference>
<sequence length="805" mass="82377">MRHPPPPRRKLHIAPAHPIESVPLPAGLPPPRHHRVSVGQLAAEDVAEDLGVVVRVGGEVGVRRDAVFVEDAQAAEAGVVGGVVGAEGEGVGEDPTHGFVTYVGPATAHANLMISSADGQPAYMRVDHSNTYNPNMYPGGRTSVRISTKETLTHGLIISDIAHMPGGICGTWSAHWTLGPDWPSSGEIDIIEGVNSASRNLMSLHTSPNCTIAGDAELGTLQSNNCDTTDNLNAGCGALANTTASYGTGFNRGNGGIYATQWTSDFIRIWFFAAGSVPSDITAGTPDPSLWGRPQANLQGSCNIDTHFANHSIIFDTTFCGDYAGKVWSSDPTCKALAPTCHDYVASNPAAFQDAYWSINSVKLYKLALPSNSSTSSSSFRASITSSGVHFSNTMASSTSLSSMVPQSSVLAPGMGNNTAATGAAVSTGSTTVSTSTAVPLSDPMVVGTFRYVGCVGSQSSYSAFTRVDDSAMMTLERCTTECASYKYAGVFKELCLCGNTLDVNTGTNDTQSDCNMPCPGNLSQICGGQVAASSRLARRQTALSNVLLTLYTNTAVAKEVSAGTTLPGSTTAVGGAAATSSPTTPTFGISAVPNTSTALISAQPQSSVLGFGMGGSITASDTYTTVLKTIYVDLCSTGLTTLTTTLTTTHCSCLPPYEPTPTIPMSVVGKVCSACGESGSPSTLTVTVPITSGAGNAIAASSTIAATTYGTTTLSPGLPHNALPKQGNGTTALASVMGVPSTGGASAATQGSVLATELRATNTSSMSNATWLNPVVMFEGGAGWAGANFGVVILWMGAVIAVLL</sequence>
<proteinExistence type="predicted"/>
<dbReference type="PANTHER" id="PTHR10963:SF24">
    <property type="entry name" value="GLYCOSIDASE C21B10.07-RELATED"/>
    <property type="match status" value="1"/>
</dbReference>
<dbReference type="InterPro" id="IPR050546">
    <property type="entry name" value="Glycosyl_Hydrlase_16"/>
</dbReference>
<reference evidence="6" key="1">
    <citation type="submission" date="2017-03" db="EMBL/GenBank/DDBJ databases">
        <authorList>
            <person name="Sharma R."/>
            <person name="Thines M."/>
        </authorList>
    </citation>
    <scope>NUCLEOTIDE SEQUENCE [LARGE SCALE GENOMIC DNA]</scope>
</reference>
<dbReference type="SUPFAM" id="SSF49899">
    <property type="entry name" value="Concanavalin A-like lectins/glucanases"/>
    <property type="match status" value="1"/>
</dbReference>
<feature type="transmembrane region" description="Helical" evidence="2">
    <location>
        <begin position="783"/>
        <end position="804"/>
    </location>
</feature>
<dbReference type="SMART" id="SM00321">
    <property type="entry name" value="WSC"/>
    <property type="match status" value="1"/>
</dbReference>
<dbReference type="PANTHER" id="PTHR10963">
    <property type="entry name" value="GLYCOSYL HYDROLASE-RELATED"/>
    <property type="match status" value="1"/>
</dbReference>
<evidence type="ECO:0000256" key="2">
    <source>
        <dbReference type="SAM" id="Phobius"/>
    </source>
</evidence>
<feature type="domain" description="GH16" evidence="4">
    <location>
        <begin position="23"/>
        <end position="332"/>
    </location>
</feature>
<dbReference type="GO" id="GO:0009251">
    <property type="term" value="P:glucan catabolic process"/>
    <property type="evidence" value="ECO:0007669"/>
    <property type="project" value="TreeGrafter"/>
</dbReference>
<dbReference type="CDD" id="cd02181">
    <property type="entry name" value="GH16_fungal_Lam16A_glucanase"/>
    <property type="match status" value="1"/>
</dbReference>
<feature type="compositionally biased region" description="Basic residues" evidence="1">
    <location>
        <begin position="1"/>
        <end position="12"/>
    </location>
</feature>
<dbReference type="Pfam" id="PF01822">
    <property type="entry name" value="WSC"/>
    <property type="match status" value="1"/>
</dbReference>
<dbReference type="InterPro" id="IPR000757">
    <property type="entry name" value="Beta-glucanase-like"/>
</dbReference>
<name>A0A1W5CX39_9LECA</name>
<dbReference type="Gene3D" id="2.60.120.200">
    <property type="match status" value="1"/>
</dbReference>
<dbReference type="GO" id="GO:0004553">
    <property type="term" value="F:hydrolase activity, hydrolyzing O-glycosyl compounds"/>
    <property type="evidence" value="ECO:0007669"/>
    <property type="project" value="InterPro"/>
</dbReference>
<evidence type="ECO:0000259" key="3">
    <source>
        <dbReference type="PROSITE" id="PS51212"/>
    </source>
</evidence>
<evidence type="ECO:0000256" key="1">
    <source>
        <dbReference type="SAM" id="MobiDB-lite"/>
    </source>
</evidence>